<dbReference type="Gramene" id="rna38544">
    <property type="protein sequence ID" value="RHN44425.1"/>
    <property type="gene ID" value="gene38544"/>
</dbReference>
<dbReference type="AlphaFoldDB" id="A0A396GZZ4"/>
<dbReference type="EC" id="2.3.1.115" evidence="3"/>
<comment type="caution">
    <text evidence="3">The sequence shown here is derived from an EMBL/GenBank/DDBJ whole genome shotgun (WGS) entry which is preliminary data.</text>
</comment>
<dbReference type="Proteomes" id="UP000265566">
    <property type="component" value="Chromosome 7"/>
</dbReference>
<evidence type="ECO:0000256" key="1">
    <source>
        <dbReference type="ARBA" id="ARBA00022679"/>
    </source>
</evidence>
<protein>
    <submittedName>
        <fullName evidence="3">Putative isoflavone-7-O-beta-glucoside 6''-O-malonyltransferase</fullName>
        <ecNumber evidence="3">2.3.1.115</ecNumber>
    </submittedName>
</protein>
<reference evidence="4" key="1">
    <citation type="journal article" date="2018" name="Nat. Plants">
        <title>Whole-genome landscape of Medicago truncatula symbiotic genes.</title>
        <authorList>
            <person name="Pecrix Y."/>
            <person name="Staton S.E."/>
            <person name="Sallet E."/>
            <person name="Lelandais-Briere C."/>
            <person name="Moreau S."/>
            <person name="Carrere S."/>
            <person name="Blein T."/>
            <person name="Jardinaud M.F."/>
            <person name="Latrasse D."/>
            <person name="Zouine M."/>
            <person name="Zahm M."/>
            <person name="Kreplak J."/>
            <person name="Mayjonade B."/>
            <person name="Satge C."/>
            <person name="Perez M."/>
            <person name="Cauet S."/>
            <person name="Marande W."/>
            <person name="Chantry-Darmon C."/>
            <person name="Lopez-Roques C."/>
            <person name="Bouchez O."/>
            <person name="Berard A."/>
            <person name="Debelle F."/>
            <person name="Munos S."/>
            <person name="Bendahmane A."/>
            <person name="Berges H."/>
            <person name="Niebel A."/>
            <person name="Buitink J."/>
            <person name="Frugier F."/>
            <person name="Benhamed M."/>
            <person name="Crespi M."/>
            <person name="Gouzy J."/>
            <person name="Gamas P."/>
        </authorList>
    </citation>
    <scope>NUCLEOTIDE SEQUENCE [LARGE SCALE GENOMIC DNA]</scope>
    <source>
        <strain evidence="4">cv. Jemalong A17</strain>
    </source>
</reference>
<dbReference type="InterPro" id="IPR051504">
    <property type="entry name" value="Plant_metabolite_acyltrans"/>
</dbReference>
<name>A0A396GZZ4_MEDTR</name>
<organism evidence="3 4">
    <name type="scientific">Medicago truncatula</name>
    <name type="common">Barrel medic</name>
    <name type="synonym">Medicago tribuloides</name>
    <dbReference type="NCBI Taxonomy" id="3880"/>
    <lineage>
        <taxon>Eukaryota</taxon>
        <taxon>Viridiplantae</taxon>
        <taxon>Streptophyta</taxon>
        <taxon>Embryophyta</taxon>
        <taxon>Tracheophyta</taxon>
        <taxon>Spermatophyta</taxon>
        <taxon>Magnoliopsida</taxon>
        <taxon>eudicotyledons</taxon>
        <taxon>Gunneridae</taxon>
        <taxon>Pentapetalae</taxon>
        <taxon>rosids</taxon>
        <taxon>fabids</taxon>
        <taxon>Fabales</taxon>
        <taxon>Fabaceae</taxon>
        <taxon>Papilionoideae</taxon>
        <taxon>50 kb inversion clade</taxon>
        <taxon>NPAAA clade</taxon>
        <taxon>Hologalegina</taxon>
        <taxon>IRL clade</taxon>
        <taxon>Trifolieae</taxon>
        <taxon>Medicago</taxon>
    </lineage>
</organism>
<dbReference type="PANTHER" id="PTHR31625">
    <property type="match status" value="1"/>
</dbReference>
<dbReference type="Gene3D" id="3.30.559.10">
    <property type="entry name" value="Chloramphenicol acetyltransferase-like domain"/>
    <property type="match status" value="4"/>
</dbReference>
<proteinExistence type="predicted"/>
<dbReference type="Pfam" id="PF02458">
    <property type="entry name" value="Transferase"/>
    <property type="match status" value="3"/>
</dbReference>
<keyword evidence="2 3" id="KW-0012">Acyltransferase</keyword>
<evidence type="ECO:0000256" key="2">
    <source>
        <dbReference type="ARBA" id="ARBA00023315"/>
    </source>
</evidence>
<sequence length="883" mass="98695">MSKSKIIEIFNVAPSSQVELPSETSLPLTFFDILWLRLPPVQRIFFYEFPHQTSFFFKTLLPKLKKSLSIALSHFYPLLGHLIWPHDSHKPIIKFIKGNTLSLTVAESHADFNHFSGKNLSEATQIHDFLPNLNISHDQASILALQVTIFPNYGFSIGITSHHAVLDGKTSTSFIKSWAYLCRKLENEVSELVSPLCLPHEFCPFYDRKVIKDPNELEAKYLSDWLKQGGTNNRSLMVWDLEVPEDSFRGLFQLSRLDIEKLKEFVVSKQKGTRTENKNLHLSTFVVSIAYALVCRMKAEKIENKNVVMGLNIDCRNRLEPTTPATYFGNCIGARLAIVKTSELFGENGLIVAVEMLSEALETIKDGVLNGAENWSSLLLEGLAMADVKMIGAAGSPKFEVYSTDFGCGKPKKVEMVSIDRTGAFCLSDSRNGDGVEIGFVSNKKAMEAFASLFVKGFPAATMVVCGGAVVIHNLMTSLRIERGHIGEWDRWPNESVFVGTWFDKGIQVEMKGQTEGKPPPKRIIIEELPLETSLPLTFLDILWLRLPPVQRIFFYEFPHQTSLFYNTLLPKLKKSLSIALSYFYPLLGHLTWPNDSHKPIIKFIKGNPLSLTIAESDADFNHLSESLKMKKIIKDPNELEAKYLSDWLKQGGTNNRSLMVWDLQVPEDSFRGLFQLSRSNIEKLKEFVVSKQKGTRNENKNLHLSTFVVSIAYAWVCRVKTEEIENKNAMMVLNIDCRNRLDQPIPATYFGNCIGGKLAIVKTNELLGEDGLIVAVEVLSEALETLKDGVLNGAENWSSWLLDGLTIADVKTTGAAGSPKFEVYSTDFGCGKPKKVEMVSIDRTGAYCVSDSSNGDGVEIGFVSTKKAMEAFASLFVKGIGS</sequence>
<evidence type="ECO:0000313" key="3">
    <source>
        <dbReference type="EMBL" id="RHN44425.1"/>
    </source>
</evidence>
<keyword evidence="1 3" id="KW-0808">Transferase</keyword>
<dbReference type="InterPro" id="IPR023213">
    <property type="entry name" value="CAT-like_dom_sf"/>
</dbReference>
<dbReference type="GO" id="GO:0047164">
    <property type="term" value="F:isoflavone-7-O-beta-glucoside 6''-O-malonyltransferase activity"/>
    <property type="evidence" value="ECO:0007669"/>
    <property type="project" value="UniProtKB-EC"/>
</dbReference>
<dbReference type="EMBL" id="PSQE01000007">
    <property type="protein sequence ID" value="RHN44425.1"/>
    <property type="molecule type" value="Genomic_DNA"/>
</dbReference>
<accession>A0A396GZZ4</accession>
<gene>
    <name evidence="3" type="ORF">MtrunA17_Chr7g0219301</name>
</gene>
<evidence type="ECO:0000313" key="4">
    <source>
        <dbReference type="Proteomes" id="UP000265566"/>
    </source>
</evidence>